<dbReference type="Ensembl" id="ENSCCRT00010070609.1">
    <property type="protein sequence ID" value="ENSCCRP00010064297.1"/>
    <property type="gene ID" value="ENSCCRG00010027428.1"/>
</dbReference>
<feature type="transmembrane region" description="Helical" evidence="5">
    <location>
        <begin position="176"/>
        <end position="195"/>
    </location>
</feature>
<name>A0A8C1LPE9_CYPCA</name>
<feature type="domain" description="Ion transport" evidence="6">
    <location>
        <begin position="120"/>
        <end position="304"/>
    </location>
</feature>
<dbReference type="PANTHER" id="PTHR13800">
    <property type="entry name" value="TRANSIENT RECEPTOR POTENTIAL CATION CHANNEL, SUBFAMILY M, MEMBER 6"/>
    <property type="match status" value="1"/>
</dbReference>
<evidence type="ECO:0000256" key="1">
    <source>
        <dbReference type="ARBA" id="ARBA00004141"/>
    </source>
</evidence>
<organism evidence="7 8">
    <name type="scientific">Cyprinus carpio</name>
    <name type="common">Common carp</name>
    <dbReference type="NCBI Taxonomy" id="7962"/>
    <lineage>
        <taxon>Eukaryota</taxon>
        <taxon>Metazoa</taxon>
        <taxon>Chordata</taxon>
        <taxon>Craniata</taxon>
        <taxon>Vertebrata</taxon>
        <taxon>Euteleostomi</taxon>
        <taxon>Actinopterygii</taxon>
        <taxon>Neopterygii</taxon>
        <taxon>Teleostei</taxon>
        <taxon>Ostariophysi</taxon>
        <taxon>Cypriniformes</taxon>
        <taxon>Cyprinidae</taxon>
        <taxon>Cyprininae</taxon>
        <taxon>Cyprinus</taxon>
    </lineage>
</organism>
<proteinExistence type="predicted"/>
<accession>A0A8C1LPE9</accession>
<evidence type="ECO:0000313" key="7">
    <source>
        <dbReference type="Ensembl" id="ENSCCRP00010064297.1"/>
    </source>
</evidence>
<evidence type="ECO:0000256" key="4">
    <source>
        <dbReference type="ARBA" id="ARBA00023136"/>
    </source>
</evidence>
<keyword evidence="3 5" id="KW-1133">Transmembrane helix</keyword>
<dbReference type="InterPro" id="IPR005821">
    <property type="entry name" value="Ion_trans_dom"/>
</dbReference>
<keyword evidence="2 5" id="KW-0812">Transmembrane</keyword>
<dbReference type="InterPro" id="IPR050927">
    <property type="entry name" value="TRPM"/>
</dbReference>
<evidence type="ECO:0000256" key="3">
    <source>
        <dbReference type="ARBA" id="ARBA00022989"/>
    </source>
</evidence>
<dbReference type="GO" id="GO:0005262">
    <property type="term" value="F:calcium channel activity"/>
    <property type="evidence" value="ECO:0007669"/>
    <property type="project" value="TreeGrafter"/>
</dbReference>
<evidence type="ECO:0000256" key="2">
    <source>
        <dbReference type="ARBA" id="ARBA00022692"/>
    </source>
</evidence>
<comment type="subcellular location">
    <subcellularLocation>
        <location evidence="1">Membrane</location>
        <topology evidence="1">Multi-pass membrane protein</topology>
    </subcellularLocation>
</comment>
<evidence type="ECO:0000256" key="5">
    <source>
        <dbReference type="SAM" id="Phobius"/>
    </source>
</evidence>
<evidence type="ECO:0000313" key="8">
    <source>
        <dbReference type="Proteomes" id="UP000694427"/>
    </source>
</evidence>
<keyword evidence="8" id="KW-1185">Reference proteome</keyword>
<dbReference type="PANTHER" id="PTHR13800:SF13">
    <property type="entry name" value="TRANSIENT RECEPTOR POTENTIAL CATION CHANNEL SUBFAMILY M MEMBER 1"/>
    <property type="match status" value="1"/>
</dbReference>
<dbReference type="AlphaFoldDB" id="A0A8C1LPE9"/>
<evidence type="ECO:0000259" key="6">
    <source>
        <dbReference type="Pfam" id="PF00520"/>
    </source>
</evidence>
<reference evidence="7" key="1">
    <citation type="submission" date="2025-08" db="UniProtKB">
        <authorList>
            <consortium name="Ensembl"/>
        </authorList>
    </citation>
    <scope>IDENTIFICATION</scope>
</reference>
<protein>
    <recommendedName>
        <fullName evidence="6">Ion transport domain-containing protein</fullName>
    </recommendedName>
</protein>
<feature type="transmembrane region" description="Helical" evidence="5">
    <location>
        <begin position="270"/>
        <end position="295"/>
    </location>
</feature>
<feature type="transmembrane region" description="Helical" evidence="5">
    <location>
        <begin position="115"/>
        <end position="131"/>
    </location>
</feature>
<feature type="transmembrane region" description="Helical" evidence="5">
    <location>
        <begin position="61"/>
        <end position="80"/>
    </location>
</feature>
<dbReference type="GO" id="GO:0005886">
    <property type="term" value="C:plasma membrane"/>
    <property type="evidence" value="ECO:0007669"/>
    <property type="project" value="TreeGrafter"/>
</dbReference>
<reference evidence="7" key="2">
    <citation type="submission" date="2025-09" db="UniProtKB">
        <authorList>
            <consortium name="Ensembl"/>
        </authorList>
    </citation>
    <scope>IDENTIFICATION</scope>
</reference>
<dbReference type="Proteomes" id="UP000694427">
    <property type="component" value="Unplaced"/>
</dbReference>
<dbReference type="Pfam" id="PF00520">
    <property type="entry name" value="Ion_trans"/>
    <property type="match status" value="1"/>
</dbReference>
<keyword evidence="4 5" id="KW-0472">Membrane</keyword>
<sequence length="352" mass="41416">MILYEVKVSKTLRVGNYFQDGTMSMDGASKKGDEEDGKEKQKRVPIGKKIYYFYNAPFTKFWFNTTAYLVYLLLYNYIILVKMERWPSLQEWIVISYIITLGLEKVRQVNNTNKNVLLYCSIYVLLIFSSLDTCPYMGYGRVIYCVDIIFWYIRVLDIFGVNKYLGPYVMMIGKMMIDMLYFVVIMLVVLMSFGVSRQAILHPDEEPTWRLARNIFYMPYWMIYGEVFADSIDRKTRIHSKILFPDSSPCGENMYDEDGKKLPPCIPGAWLTPAIMACYLLVANILLVNLLIAVFNNTFFEVKSISNQVWKFQRYQLIMTFHDRPVLPPPLIIFSHIYIVLKRLCCRCRKKQ</sequence>